<dbReference type="GO" id="GO:0016616">
    <property type="term" value="F:oxidoreductase activity, acting on the CH-OH group of donors, NAD or NADP as acceptor"/>
    <property type="evidence" value="ECO:0007669"/>
    <property type="project" value="InterPro"/>
</dbReference>
<protein>
    <recommendedName>
        <fullName evidence="4">3-beta hydroxysteroid dehydrogenase/isomerase domain-containing protein</fullName>
    </recommendedName>
</protein>
<proteinExistence type="inferred from homology"/>
<keyword evidence="3" id="KW-0812">Transmembrane</keyword>
<dbReference type="Gene3D" id="3.40.50.720">
    <property type="entry name" value="NAD(P)-binding Rossmann-like Domain"/>
    <property type="match status" value="1"/>
</dbReference>
<dbReference type="InterPro" id="IPR036291">
    <property type="entry name" value="NAD(P)-bd_dom_sf"/>
</dbReference>
<dbReference type="EMBL" id="OU594960">
    <property type="protein sequence ID" value="CAG9283633.1"/>
    <property type="molecule type" value="Genomic_DNA"/>
</dbReference>
<dbReference type="InterPro" id="IPR050177">
    <property type="entry name" value="Lipid_A_modif_metabolic_enz"/>
</dbReference>
<dbReference type="OMA" id="STAHWFD"/>
<dbReference type="Pfam" id="PF01073">
    <property type="entry name" value="3Beta_HSD"/>
    <property type="match status" value="1"/>
</dbReference>
<evidence type="ECO:0000256" key="2">
    <source>
        <dbReference type="ARBA" id="ARBA00023002"/>
    </source>
</evidence>
<dbReference type="GO" id="GO:0006694">
    <property type="term" value="P:steroid biosynthetic process"/>
    <property type="evidence" value="ECO:0007669"/>
    <property type="project" value="InterPro"/>
</dbReference>
<dbReference type="SUPFAM" id="SSF51735">
    <property type="entry name" value="NAD(P)-binding Rossmann-fold domains"/>
    <property type="match status" value="1"/>
</dbReference>
<dbReference type="Proteomes" id="UP000836788">
    <property type="component" value="Chromosome 19"/>
</dbReference>
<dbReference type="PANTHER" id="PTHR43245:SF51">
    <property type="entry name" value="SHORT CHAIN DEHYDROGENASE_REDUCTASE FAMILY 42E, MEMBER 2"/>
    <property type="match status" value="1"/>
</dbReference>
<evidence type="ECO:0000259" key="4">
    <source>
        <dbReference type="Pfam" id="PF01073"/>
    </source>
</evidence>
<sequence>MFGWKSPGKKKAEPGFATAQGCVALVTGSSGLCGARLVEMLLDRGARTVICFDRAKPSEALEQRFQEAQKKTGGKLIVLAGPDGDLCSDEAVQAAFDAEPKIDVVFHIAALVGPFHEYEMYNEVNYKGTLRILENCKRCKVPKLVYSSSPSTRFTGKDVTGQTEDELPMPDTWLAMYAETKAYGEMAVSKACSDTLRTISVAPHQIYGPHDTLFLSKLLETAGTGRLRIFGQGKNKISVCYVDNYCHGLMCGSDVLDTPNHAALGKFYIITDGEPQLFWAMLNQAVLAMGFTDLYSKFHLPVWFLYIAAYVANVIGFVIKKKLKLNPFNVKMLTIHRYFSIANARRDLLYEPVLPFNKAWPLTIEWFKEHWLPQWEKETGRADSSVVAGRDTKQD</sequence>
<keyword evidence="3" id="KW-0472">Membrane</keyword>
<comment type="similarity">
    <text evidence="1 3">Belongs to the 3-beta-HSD family.</text>
</comment>
<organism evidence="5">
    <name type="scientific">Phaeodactylum tricornutum</name>
    <name type="common">Diatom</name>
    <dbReference type="NCBI Taxonomy" id="2850"/>
    <lineage>
        <taxon>Eukaryota</taxon>
        <taxon>Sar</taxon>
        <taxon>Stramenopiles</taxon>
        <taxon>Ochrophyta</taxon>
        <taxon>Bacillariophyta</taxon>
        <taxon>Bacillariophyceae</taxon>
        <taxon>Bacillariophycidae</taxon>
        <taxon>Naviculales</taxon>
        <taxon>Phaeodactylaceae</taxon>
        <taxon>Phaeodactylum</taxon>
    </lineage>
</organism>
<name>A0A8J9X4Z7_PHATR</name>
<dbReference type="AlphaFoldDB" id="A0A8J9X4Z7"/>
<dbReference type="PANTHER" id="PTHR43245">
    <property type="entry name" value="BIFUNCTIONAL POLYMYXIN RESISTANCE PROTEIN ARNA"/>
    <property type="match status" value="1"/>
</dbReference>
<evidence type="ECO:0000313" key="5">
    <source>
        <dbReference type="EMBL" id="CAG9283633.1"/>
    </source>
</evidence>
<keyword evidence="2 3" id="KW-0560">Oxidoreductase</keyword>
<feature type="domain" description="3-beta hydroxysteroid dehydrogenase/isomerase" evidence="4">
    <location>
        <begin position="25"/>
        <end position="291"/>
    </location>
</feature>
<evidence type="ECO:0000256" key="3">
    <source>
        <dbReference type="RuleBase" id="RU004475"/>
    </source>
</evidence>
<evidence type="ECO:0000256" key="1">
    <source>
        <dbReference type="ARBA" id="ARBA00009219"/>
    </source>
</evidence>
<reference evidence="5" key="1">
    <citation type="submission" date="2022-02" db="EMBL/GenBank/DDBJ databases">
        <authorList>
            <person name="Giguere J D."/>
        </authorList>
    </citation>
    <scope>NUCLEOTIDE SEQUENCE</scope>
    <source>
        <strain evidence="5">CCAP 1055/1</strain>
    </source>
</reference>
<keyword evidence="3" id="KW-1133">Transmembrane helix</keyword>
<accession>A0A8J9X4Z7</accession>
<gene>
    <name evidence="5" type="ORF">PTTT1_LOCUS23443</name>
</gene>
<feature type="transmembrane region" description="Helical" evidence="3">
    <location>
        <begin position="302"/>
        <end position="319"/>
    </location>
</feature>
<dbReference type="InterPro" id="IPR002225">
    <property type="entry name" value="3Beta_OHSteriod_DH/Estase"/>
</dbReference>